<dbReference type="Pfam" id="PF20366">
    <property type="entry name" value="DUF6661"/>
    <property type="match status" value="1"/>
</dbReference>
<reference evidence="1 2" key="1">
    <citation type="submission" date="2016-09" db="EMBL/GenBank/DDBJ databases">
        <title>Complete genome of Desulfosporosinus sp. OL.</title>
        <authorList>
            <person name="Mardanov A."/>
            <person name="Beletsky A."/>
            <person name="Panova A."/>
            <person name="Karnachuk O."/>
            <person name="Ravin N."/>
        </authorList>
    </citation>
    <scope>NUCLEOTIDE SEQUENCE [LARGE SCALE GENOMIC DNA]</scope>
    <source>
        <strain evidence="1 2">OL</strain>
    </source>
</reference>
<dbReference type="Proteomes" id="UP000186102">
    <property type="component" value="Unassembled WGS sequence"/>
</dbReference>
<organism evidence="1 2">
    <name type="scientific">Desulfosporosinus metallidurans</name>
    <dbReference type="NCBI Taxonomy" id="1888891"/>
    <lineage>
        <taxon>Bacteria</taxon>
        <taxon>Bacillati</taxon>
        <taxon>Bacillota</taxon>
        <taxon>Clostridia</taxon>
        <taxon>Eubacteriales</taxon>
        <taxon>Desulfitobacteriaceae</taxon>
        <taxon>Desulfosporosinus</taxon>
    </lineage>
</organism>
<dbReference type="OrthoDB" id="2037494at2"/>
<keyword evidence="2" id="KW-1185">Reference proteome</keyword>
<dbReference type="InterPro" id="IPR046602">
    <property type="entry name" value="DUF6661"/>
</dbReference>
<dbReference type="EMBL" id="MLBF01000025">
    <property type="protein sequence ID" value="OLN30345.1"/>
    <property type="molecule type" value="Genomic_DNA"/>
</dbReference>
<proteinExistence type="predicted"/>
<comment type="caution">
    <text evidence="1">The sequence shown here is derived from an EMBL/GenBank/DDBJ whole genome shotgun (WGS) entry which is preliminary data.</text>
</comment>
<name>A0A1Q8QSL5_9FIRM</name>
<dbReference type="AlphaFoldDB" id="A0A1Q8QSL5"/>
<dbReference type="STRING" id="1888891.DSOL_3110"/>
<evidence type="ECO:0000313" key="2">
    <source>
        <dbReference type="Proteomes" id="UP000186102"/>
    </source>
</evidence>
<gene>
    <name evidence="1" type="ORF">DSOL_3110</name>
</gene>
<sequence length="203" mass="23207">MRFDESGIVFEFDDHLTVDKFDDTGYYKKYFKNLPGGKGVDFILKSEDTLMLIEVKNCAGHEGENLWRISTDNSKRDRTATMVDTEDRDSLDIEIPKKVAMTLACLCGAHSQPQLQTHSGVLKKYSDFIMTNNISLGTNKIKVVLFLEGDFASNTRPQKAILTNLREKIKKKLSWLNCNVFVKNIESHRRHNYYTASMKADNA</sequence>
<dbReference type="RefSeq" id="WP_075365641.1">
    <property type="nucleotide sequence ID" value="NZ_MLBF01000025.1"/>
</dbReference>
<evidence type="ECO:0000313" key="1">
    <source>
        <dbReference type="EMBL" id="OLN30345.1"/>
    </source>
</evidence>
<protein>
    <submittedName>
        <fullName evidence="1">Uncharacterized protein</fullName>
    </submittedName>
</protein>
<accession>A0A1Q8QSL5</accession>